<dbReference type="AlphaFoldDB" id="A0A923SBC8"/>
<organism evidence="1 2">
    <name type="scientific">Ramlibacter cellulosilyticus</name>
    <dbReference type="NCBI Taxonomy" id="2764187"/>
    <lineage>
        <taxon>Bacteria</taxon>
        <taxon>Pseudomonadati</taxon>
        <taxon>Pseudomonadota</taxon>
        <taxon>Betaproteobacteria</taxon>
        <taxon>Burkholderiales</taxon>
        <taxon>Comamonadaceae</taxon>
        <taxon>Ramlibacter</taxon>
    </lineage>
</organism>
<accession>A0A923SBC8</accession>
<keyword evidence="2" id="KW-1185">Reference proteome</keyword>
<dbReference type="RefSeq" id="WP_187076443.1">
    <property type="nucleotide sequence ID" value="NZ_JACORT010000004.1"/>
</dbReference>
<name>A0A923SBC8_9BURK</name>
<protein>
    <submittedName>
        <fullName evidence="1">Uncharacterized protein</fullName>
    </submittedName>
</protein>
<evidence type="ECO:0000313" key="2">
    <source>
        <dbReference type="Proteomes" id="UP000608513"/>
    </source>
</evidence>
<evidence type="ECO:0000313" key="1">
    <source>
        <dbReference type="EMBL" id="MBC5783699.1"/>
    </source>
</evidence>
<dbReference type="Proteomes" id="UP000608513">
    <property type="component" value="Unassembled WGS sequence"/>
</dbReference>
<gene>
    <name evidence="1" type="ORF">H8N03_12145</name>
</gene>
<reference evidence="1" key="1">
    <citation type="submission" date="2020-08" db="EMBL/GenBank/DDBJ databases">
        <title>Ramlibacter sp. USB13 16S ribosomal RNA gene genome sequencing and assembly.</title>
        <authorList>
            <person name="Kang M."/>
        </authorList>
    </citation>
    <scope>NUCLEOTIDE SEQUENCE</scope>
    <source>
        <strain evidence="1">USB13</strain>
    </source>
</reference>
<proteinExistence type="predicted"/>
<sequence length="127" mass="13939">MKNRYLTHEEAGLVEEAAEQWLRMRDVEFNAGEEAAALIARCQLREPGCERRDVATLDRTILLEVPGHPAPVPLTLVRPQDEDLWQGRVSLLGELGLPIIGHVVGSHVRLPQGLARFVGFDPAGASA</sequence>
<comment type="caution">
    <text evidence="1">The sequence shown here is derived from an EMBL/GenBank/DDBJ whole genome shotgun (WGS) entry which is preliminary data.</text>
</comment>
<dbReference type="EMBL" id="JACORT010000004">
    <property type="protein sequence ID" value="MBC5783699.1"/>
    <property type="molecule type" value="Genomic_DNA"/>
</dbReference>